<keyword evidence="2" id="KW-1185">Reference proteome</keyword>
<sequence>MNRKIMLFLFVLAAAAGSCKRIDPQPQHILKMHPWKLNSAVSLPGRTVHGSKTTDLFALDPQGCLANNYTLRFDTDSTCRASSNGALCDMIAGPITWRQTGDELFLGEAAYKIKALDNSKMVLVMTADTRTGDGVQTVTYTYSAEDK</sequence>
<reference evidence="1 2" key="1">
    <citation type="submission" date="2018-03" db="EMBL/GenBank/DDBJ databases">
        <authorList>
            <person name="Keele B.F."/>
        </authorList>
    </citation>
    <scope>NUCLEOTIDE SEQUENCE [LARGE SCALE GENOMIC DNA]</scope>
    <source>
        <strain evidence="1 2">YL28-9</strain>
    </source>
</reference>
<comment type="caution">
    <text evidence="1">The sequence shown here is derived from an EMBL/GenBank/DDBJ whole genome shotgun (WGS) entry which is preliminary data.</text>
</comment>
<gene>
    <name evidence="1" type="ORF">C7T94_03485</name>
</gene>
<dbReference type="PROSITE" id="PS51257">
    <property type="entry name" value="PROKAR_LIPOPROTEIN"/>
    <property type="match status" value="1"/>
</dbReference>
<accession>A0A2T3HRX8</accession>
<dbReference type="RefSeq" id="WP_107213674.1">
    <property type="nucleotide sequence ID" value="NZ_KZ686268.1"/>
</dbReference>
<protein>
    <recommendedName>
        <fullName evidence="3">Lipocalin-like domain-containing protein</fullName>
    </recommendedName>
</protein>
<dbReference type="OrthoDB" id="771052at2"/>
<dbReference type="Proteomes" id="UP000240912">
    <property type="component" value="Unassembled WGS sequence"/>
</dbReference>
<name>A0A2T3HRX8_9SPHI</name>
<dbReference type="AlphaFoldDB" id="A0A2T3HRX8"/>
<evidence type="ECO:0000313" key="2">
    <source>
        <dbReference type="Proteomes" id="UP000240912"/>
    </source>
</evidence>
<evidence type="ECO:0000313" key="1">
    <source>
        <dbReference type="EMBL" id="PST85179.1"/>
    </source>
</evidence>
<evidence type="ECO:0008006" key="3">
    <source>
        <dbReference type="Google" id="ProtNLM"/>
    </source>
</evidence>
<dbReference type="EMBL" id="PYLS01000001">
    <property type="protein sequence ID" value="PST85179.1"/>
    <property type="molecule type" value="Genomic_DNA"/>
</dbReference>
<proteinExistence type="predicted"/>
<organism evidence="1 2">
    <name type="scientific">Pedobacter yulinensis</name>
    <dbReference type="NCBI Taxonomy" id="2126353"/>
    <lineage>
        <taxon>Bacteria</taxon>
        <taxon>Pseudomonadati</taxon>
        <taxon>Bacteroidota</taxon>
        <taxon>Sphingobacteriia</taxon>
        <taxon>Sphingobacteriales</taxon>
        <taxon>Sphingobacteriaceae</taxon>
        <taxon>Pedobacter</taxon>
    </lineage>
</organism>